<dbReference type="Gene3D" id="3.40.30.10">
    <property type="entry name" value="Glutaredoxin"/>
    <property type="match status" value="1"/>
</dbReference>
<proteinExistence type="predicted"/>
<gene>
    <name evidence="1" type="ORF">LNQ49_11980</name>
</gene>
<sequence length="156" mass="18220">MRNLVLIILYLSLTTTGFCQLKSIPFEAIDSLQQIQKRKVIVFIHTDWCKYCQAMKNSTFKNKAIIAQLNEEFYFVDFQAEEKRTIRFNNQTFNYKSTGNTTGVNELAIQLGTVNNQLTYPIVCVLNSENEIIFQDTHYRNAKDFEMILAKLKEQN</sequence>
<dbReference type="Proteomes" id="UP001430919">
    <property type="component" value="Unassembled WGS sequence"/>
</dbReference>
<dbReference type="SUPFAM" id="SSF52833">
    <property type="entry name" value="Thioredoxin-like"/>
    <property type="match status" value="1"/>
</dbReference>
<dbReference type="RefSeq" id="WP_229989089.1">
    <property type="nucleotide sequence ID" value="NZ_JAJJMO010000001.1"/>
</dbReference>
<dbReference type="Pfam" id="PF13899">
    <property type="entry name" value="Thioredoxin_7"/>
    <property type="match status" value="1"/>
</dbReference>
<reference evidence="1" key="1">
    <citation type="submission" date="2021-11" db="EMBL/GenBank/DDBJ databases">
        <title>Description of novel Flavobacterium species.</title>
        <authorList>
            <person name="Saticioglu I.B."/>
            <person name="Ay H."/>
            <person name="Altun S."/>
            <person name="Duman M."/>
        </authorList>
    </citation>
    <scope>NUCLEOTIDE SEQUENCE</scope>
    <source>
        <strain evidence="1">F-65</strain>
    </source>
</reference>
<dbReference type="InterPro" id="IPR036249">
    <property type="entry name" value="Thioredoxin-like_sf"/>
</dbReference>
<evidence type="ECO:0000313" key="1">
    <source>
        <dbReference type="EMBL" id="MCC9072300.1"/>
    </source>
</evidence>
<evidence type="ECO:0000313" key="2">
    <source>
        <dbReference type="Proteomes" id="UP001430919"/>
    </source>
</evidence>
<organism evidence="1 2">
    <name type="scientific">Flavobacterium pisciphilum</name>
    <dbReference type="NCBI Taxonomy" id="2893755"/>
    <lineage>
        <taxon>Bacteria</taxon>
        <taxon>Pseudomonadati</taxon>
        <taxon>Bacteroidota</taxon>
        <taxon>Flavobacteriia</taxon>
        <taxon>Flavobacteriales</taxon>
        <taxon>Flavobacteriaceae</taxon>
        <taxon>Flavobacterium</taxon>
    </lineage>
</organism>
<comment type="caution">
    <text evidence="1">The sequence shown here is derived from an EMBL/GenBank/DDBJ whole genome shotgun (WGS) entry which is preliminary data.</text>
</comment>
<name>A0ABS8MWQ2_9FLAO</name>
<protein>
    <submittedName>
        <fullName evidence="1">Thioredoxin family protein</fullName>
    </submittedName>
</protein>
<dbReference type="EMBL" id="JAJJMO010000001">
    <property type="protein sequence ID" value="MCC9072300.1"/>
    <property type="molecule type" value="Genomic_DNA"/>
</dbReference>
<keyword evidence="2" id="KW-1185">Reference proteome</keyword>
<accession>A0ABS8MWQ2</accession>